<dbReference type="EMBL" id="CP002019">
    <property type="protein sequence ID" value="AEM42581.1"/>
    <property type="molecule type" value="Genomic_DNA"/>
</dbReference>
<feature type="transmembrane region" description="Helical" evidence="8">
    <location>
        <begin position="320"/>
        <end position="341"/>
    </location>
</feature>
<keyword evidence="9" id="KW-0614">Plasmid</keyword>
<feature type="transmembrane region" description="Helical" evidence="8">
    <location>
        <begin position="286"/>
        <end position="308"/>
    </location>
</feature>
<dbReference type="HOGENOM" id="CLU_013016_1_1_5"/>
<evidence type="ECO:0000256" key="6">
    <source>
        <dbReference type="ARBA" id="ARBA00022989"/>
    </source>
</evidence>
<evidence type="ECO:0000256" key="4">
    <source>
        <dbReference type="ARBA" id="ARBA00022475"/>
    </source>
</evidence>
<dbReference type="RefSeq" id="WP_013368508.1">
    <property type="nucleotide sequence ID" value="NC_017386.1"/>
</dbReference>
<evidence type="ECO:0000256" key="7">
    <source>
        <dbReference type="ARBA" id="ARBA00023136"/>
    </source>
</evidence>
<protein>
    <submittedName>
        <fullName evidence="9">Ferric enterobactin transport system permease protein FepG</fullName>
    </submittedName>
</protein>
<dbReference type="Gene3D" id="1.10.3470.10">
    <property type="entry name" value="ABC transporter involved in vitamin B12 uptake, BtuC"/>
    <property type="match status" value="1"/>
</dbReference>
<feature type="transmembrane region" description="Helical" evidence="8">
    <location>
        <begin position="184"/>
        <end position="203"/>
    </location>
</feature>
<accession>F9YB29</accession>
<feature type="transmembrane region" description="Helical" evidence="8">
    <location>
        <begin position="161"/>
        <end position="178"/>
    </location>
</feature>
<dbReference type="SUPFAM" id="SSF81345">
    <property type="entry name" value="ABC transporter involved in vitamin B12 uptake, BtuC"/>
    <property type="match status" value="1"/>
</dbReference>
<feature type="transmembrane region" description="Helical" evidence="8">
    <location>
        <begin position="121"/>
        <end position="154"/>
    </location>
</feature>
<feature type="transmembrane region" description="Helical" evidence="8">
    <location>
        <begin position="210"/>
        <end position="228"/>
    </location>
</feature>
<dbReference type="InterPro" id="IPR000522">
    <property type="entry name" value="ABC_transptr_permease_BtuC"/>
</dbReference>
<keyword evidence="7 8" id="KW-0472">Membrane</keyword>
<organism evidence="9 10">
    <name type="scientific">Ketogulonicigenium vulgare (strain WSH-001)</name>
    <dbReference type="NCBI Taxonomy" id="759362"/>
    <lineage>
        <taxon>Bacteria</taxon>
        <taxon>Pseudomonadati</taxon>
        <taxon>Pseudomonadota</taxon>
        <taxon>Alphaproteobacteria</taxon>
        <taxon>Rhodobacterales</taxon>
        <taxon>Roseobacteraceae</taxon>
        <taxon>Ketogulonicigenium</taxon>
    </lineage>
</organism>
<dbReference type="InterPro" id="IPR037294">
    <property type="entry name" value="ABC_BtuC-like"/>
</dbReference>
<dbReference type="GO" id="GO:0022857">
    <property type="term" value="F:transmembrane transporter activity"/>
    <property type="evidence" value="ECO:0007669"/>
    <property type="project" value="InterPro"/>
</dbReference>
<keyword evidence="3" id="KW-0813">Transport</keyword>
<feature type="transmembrane region" description="Helical" evidence="8">
    <location>
        <begin position="253"/>
        <end position="279"/>
    </location>
</feature>
<geneLocation type="plasmid" evidence="10">
    <name>pKVU_100</name>
</geneLocation>
<dbReference type="Proteomes" id="UP000000692">
    <property type="component" value="Plasmid 1"/>
</dbReference>
<comment type="subcellular location">
    <subcellularLocation>
        <location evidence="1">Cell membrane</location>
        <topology evidence="1">Multi-pass membrane protein</topology>
    </subcellularLocation>
</comment>
<evidence type="ECO:0000256" key="8">
    <source>
        <dbReference type="SAM" id="Phobius"/>
    </source>
</evidence>
<keyword evidence="10" id="KW-1185">Reference proteome</keyword>
<dbReference type="KEGG" id="kvl:KVU_PA0162"/>
<dbReference type="Pfam" id="PF01032">
    <property type="entry name" value="FecCD"/>
    <property type="match status" value="1"/>
</dbReference>
<evidence type="ECO:0000256" key="3">
    <source>
        <dbReference type="ARBA" id="ARBA00022448"/>
    </source>
</evidence>
<dbReference type="PANTHER" id="PTHR30472">
    <property type="entry name" value="FERRIC ENTEROBACTIN TRANSPORT SYSTEM PERMEASE PROTEIN"/>
    <property type="match status" value="1"/>
</dbReference>
<dbReference type="CDD" id="cd06550">
    <property type="entry name" value="TM_ABC_iron-siderophores_like"/>
    <property type="match status" value="1"/>
</dbReference>
<name>F9YB29_KETVW</name>
<dbReference type="AlphaFoldDB" id="F9YB29"/>
<keyword evidence="5 8" id="KW-0812">Transmembrane</keyword>
<proteinExistence type="inferred from homology"/>
<dbReference type="OrthoDB" id="9811975at2"/>
<evidence type="ECO:0000313" key="10">
    <source>
        <dbReference type="Proteomes" id="UP000000692"/>
    </source>
</evidence>
<reference evidence="9 10" key="1">
    <citation type="journal article" date="2011" name="J. Bacteriol.">
        <title>Complete genome sequence of the industrial strain Ketogulonicigenium vulgare WSH-001.</title>
        <authorList>
            <person name="Liu L."/>
            <person name="Li Y."/>
            <person name="Zhang J."/>
            <person name="Zhou Z."/>
            <person name="Liu J."/>
            <person name="Li X."/>
            <person name="Zhou J."/>
            <person name="Du G."/>
            <person name="Wang L."/>
            <person name="Chen J."/>
        </authorList>
    </citation>
    <scope>NUCLEOTIDE SEQUENCE [LARGE SCALE GENOMIC DNA]</scope>
    <source>
        <strain evidence="9 10">WSH-001</strain>
        <plasmid evidence="10">pKVU_100</plasmid>
    </source>
</reference>
<comment type="similarity">
    <text evidence="2">Belongs to the binding-protein-dependent transport system permease family. FecCD subfamily.</text>
</comment>
<feature type="transmembrane region" description="Helical" evidence="8">
    <location>
        <begin position="77"/>
        <end position="101"/>
    </location>
</feature>
<dbReference type="PANTHER" id="PTHR30472:SF24">
    <property type="entry name" value="FERRIC ENTEROBACTIN TRANSPORT SYSTEM PERMEASE PROTEIN FEPG"/>
    <property type="match status" value="1"/>
</dbReference>
<evidence type="ECO:0000256" key="5">
    <source>
        <dbReference type="ARBA" id="ARBA00022692"/>
    </source>
</evidence>
<dbReference type="GO" id="GO:0033214">
    <property type="term" value="P:siderophore-iron import into cell"/>
    <property type="evidence" value="ECO:0007669"/>
    <property type="project" value="TreeGrafter"/>
</dbReference>
<feature type="transmembrane region" description="Helical" evidence="8">
    <location>
        <begin position="21"/>
        <end position="42"/>
    </location>
</feature>
<keyword evidence="6 8" id="KW-1133">Transmembrane helix</keyword>
<evidence type="ECO:0000313" key="9">
    <source>
        <dbReference type="EMBL" id="AEM42581.1"/>
    </source>
</evidence>
<dbReference type="GO" id="GO:0005886">
    <property type="term" value="C:plasma membrane"/>
    <property type="evidence" value="ECO:0007669"/>
    <property type="project" value="UniProtKB-SubCell"/>
</dbReference>
<evidence type="ECO:0000256" key="1">
    <source>
        <dbReference type="ARBA" id="ARBA00004651"/>
    </source>
</evidence>
<evidence type="ECO:0000256" key="2">
    <source>
        <dbReference type="ARBA" id="ARBA00007935"/>
    </source>
</evidence>
<gene>
    <name evidence="9" type="primary">fepG</name>
    <name evidence="9" type="ordered locus">KVU_PA0162</name>
</gene>
<sequence length="346" mass="35860">MTPLFRAPRFALRRAGISMIIDARVVILSLVLAALAIGLFLISLSSGRIAYSFAEVLNVLGGGGDRRSQMVILEWRLPRAVAALILGALLGLSGAIFQSVTRNPLGSPDIVGFDAGAYSGALVAMVLLSGGWVTLAVSAMAGGLLTGVLIYLLAWRRGTTGFHLIVIGIGVSAMLTAVNQWVLLALPVQTAMAAGVWASGSLARTQADQAVFALIAGLLLIALTLLFSRRMRLLEMGDARAAALGISVERSKLLLMVLAVAAMAISTSVAGPIPFVALAAPQMARLLTRAAGTTLLGSMATGSALLVGADYIAQHIIAPAQVPVGIVTLAIGGGYFLWLLIREARK</sequence>
<keyword evidence="4" id="KW-1003">Cell membrane</keyword>